<sequence length="54" mass="6039">MGSADDSRYSYHRRYRLEGTLTQQLGKDLGSIYFLLTDKISGKGKVSKLGASRL</sequence>
<evidence type="ECO:0000313" key="2">
    <source>
        <dbReference type="Proteomes" id="UP000664477"/>
    </source>
</evidence>
<evidence type="ECO:0000313" key="1">
    <source>
        <dbReference type="EMBL" id="MBO1916472.1"/>
    </source>
</evidence>
<organism evidence="1 2">
    <name type="scientific">Providencia rettgeri</name>
    <dbReference type="NCBI Taxonomy" id="587"/>
    <lineage>
        <taxon>Bacteria</taxon>
        <taxon>Pseudomonadati</taxon>
        <taxon>Pseudomonadota</taxon>
        <taxon>Gammaproteobacteria</taxon>
        <taxon>Enterobacterales</taxon>
        <taxon>Morganellaceae</taxon>
        <taxon>Providencia</taxon>
    </lineage>
</organism>
<accession>A0A939NG05</accession>
<reference evidence="1" key="1">
    <citation type="submission" date="2021-03" db="EMBL/GenBank/DDBJ databases">
        <title>Molecular epidemiology and mechanisms of colistin and carbapenem resistance in Enterobacteriaceae from clinical isolates, the environment and porcine samples in Pretoria, South Africa.</title>
        <authorList>
            <person name="Bogoshi D."/>
            <person name="Mbelle N.M."/>
            <person name="Naidoo V."/>
            <person name="Osei Sekyere J."/>
        </authorList>
    </citation>
    <scope>NUCLEOTIDE SEQUENCE</scope>
    <source>
        <strain evidence="1">C052</strain>
    </source>
</reference>
<proteinExistence type="predicted"/>
<dbReference type="AlphaFoldDB" id="A0A939NG05"/>
<dbReference type="Proteomes" id="UP000664477">
    <property type="component" value="Unassembled WGS sequence"/>
</dbReference>
<gene>
    <name evidence="1" type="ORF">J4727_15910</name>
</gene>
<protein>
    <submittedName>
        <fullName evidence="1">Uncharacterized protein</fullName>
    </submittedName>
</protein>
<dbReference type="EMBL" id="JAGETQ010000114">
    <property type="protein sequence ID" value="MBO1916472.1"/>
    <property type="molecule type" value="Genomic_DNA"/>
</dbReference>
<name>A0A939NG05_PRORE</name>
<comment type="caution">
    <text evidence="1">The sequence shown here is derived from an EMBL/GenBank/DDBJ whole genome shotgun (WGS) entry which is preliminary data.</text>
</comment>